<dbReference type="PANTHER" id="PTHR43656:SF2">
    <property type="entry name" value="BINDING OXIDOREDUCTASE, PUTATIVE (AFU_ORTHOLOGUE AFUA_2G08260)-RELATED"/>
    <property type="match status" value="1"/>
</dbReference>
<sequence length="425" mass="45943">MTTSPLFEPLTLPNGTTLKNRLCKAAMEENLAVQPGQYPGEKLFTLYERWARGGVGLILSGNVMVDPGALTGPGAVILEKGTDLTPFKNWAQIGKSGGGQFWLQISHPGRQLYKSMGETAVSPSDVALDLGKFSSLFAEVRALEASEIETIITRFADTAEQAQEAGFDGVQIHGAHGYLVSQFLSPLTNRRSDEWGGSLENRARFLLRIVEACRARVKPEFGIGVKLNSADFQRGGFAFEDARQVVEWLNGKDVDFVELSGGSYESPAMQGNPQEEGDAPKSSTEAREAYFIDFARDIARVAEMPIMVTGGITKLATAEAALAHDAHGFGVELLGLARAMASDPFLPRHWQVGENTDVALPEVGWKNRSLSGLATMGLTKAQIERMAKGKNPGDGGSPALALAADQYRAARRAKRYRKWRAANAA</sequence>
<evidence type="ECO:0000256" key="3">
    <source>
        <dbReference type="SAM" id="MobiDB-lite"/>
    </source>
</evidence>
<evidence type="ECO:0000313" key="6">
    <source>
        <dbReference type="Proteomes" id="UP000008808"/>
    </source>
</evidence>
<evidence type="ECO:0000256" key="1">
    <source>
        <dbReference type="ARBA" id="ARBA00022630"/>
    </source>
</evidence>
<dbReference type="AlphaFoldDB" id="Q2N773"/>
<accession>Q2N773</accession>
<name>Q2N773_ERYLH</name>
<reference evidence="6" key="1">
    <citation type="journal article" date="2009" name="J. Bacteriol.">
        <title>Complete genome sequence of Erythrobacter litoralis HTCC2594.</title>
        <authorList>
            <person name="Oh H.M."/>
            <person name="Giovannoni S.J."/>
            <person name="Ferriera S."/>
            <person name="Johnson J."/>
            <person name="Cho J.C."/>
        </authorList>
    </citation>
    <scope>NUCLEOTIDE SEQUENCE [LARGE SCALE GENOMIC DNA]</scope>
    <source>
        <strain evidence="6">HTCC2594</strain>
    </source>
</reference>
<feature type="region of interest" description="Disordered" evidence="3">
    <location>
        <begin position="263"/>
        <end position="283"/>
    </location>
</feature>
<dbReference type="Pfam" id="PF00724">
    <property type="entry name" value="Oxidored_FMN"/>
    <property type="match status" value="1"/>
</dbReference>
<evidence type="ECO:0000313" key="5">
    <source>
        <dbReference type="EMBL" id="ABC64468.1"/>
    </source>
</evidence>
<dbReference type="InterPro" id="IPR051799">
    <property type="entry name" value="NADH_flavin_oxidoreductase"/>
</dbReference>
<evidence type="ECO:0000256" key="2">
    <source>
        <dbReference type="ARBA" id="ARBA00023002"/>
    </source>
</evidence>
<dbReference type="PANTHER" id="PTHR43656">
    <property type="entry name" value="BINDING OXIDOREDUCTASE, PUTATIVE (AFU_ORTHOLOGUE AFUA_2G08260)-RELATED"/>
    <property type="match status" value="1"/>
</dbReference>
<protein>
    <submittedName>
        <fullName evidence="5">FMN oxidoreductase</fullName>
    </submittedName>
</protein>
<dbReference type="SUPFAM" id="SSF51395">
    <property type="entry name" value="FMN-linked oxidoreductases"/>
    <property type="match status" value="1"/>
</dbReference>
<dbReference type="eggNOG" id="COG1902">
    <property type="taxonomic scope" value="Bacteria"/>
</dbReference>
<evidence type="ECO:0000259" key="4">
    <source>
        <dbReference type="Pfam" id="PF00724"/>
    </source>
</evidence>
<gene>
    <name evidence="5" type="ordered locus">ELI_11880</name>
</gene>
<dbReference type="KEGG" id="eli:ELI_11880"/>
<dbReference type="HOGENOM" id="CLU_012153_6_2_5"/>
<dbReference type="GO" id="GO:0016491">
    <property type="term" value="F:oxidoreductase activity"/>
    <property type="evidence" value="ECO:0007669"/>
    <property type="project" value="UniProtKB-KW"/>
</dbReference>
<dbReference type="RefSeq" id="WP_011415291.1">
    <property type="nucleotide sequence ID" value="NC_007722.1"/>
</dbReference>
<dbReference type="InterPro" id="IPR001155">
    <property type="entry name" value="OxRdtase_FMN_N"/>
</dbReference>
<keyword evidence="6" id="KW-1185">Reference proteome</keyword>
<organism evidence="5 6">
    <name type="scientific">Erythrobacter litoralis (strain HTCC2594)</name>
    <dbReference type="NCBI Taxonomy" id="314225"/>
    <lineage>
        <taxon>Bacteria</taxon>
        <taxon>Pseudomonadati</taxon>
        <taxon>Pseudomonadota</taxon>
        <taxon>Alphaproteobacteria</taxon>
        <taxon>Sphingomonadales</taxon>
        <taxon>Erythrobacteraceae</taxon>
        <taxon>Erythrobacter/Porphyrobacter group</taxon>
        <taxon>Erythrobacter</taxon>
    </lineage>
</organism>
<keyword evidence="1" id="KW-0285">Flavoprotein</keyword>
<dbReference type="Proteomes" id="UP000008808">
    <property type="component" value="Chromosome"/>
</dbReference>
<keyword evidence="2" id="KW-0560">Oxidoreductase</keyword>
<dbReference type="GO" id="GO:0010181">
    <property type="term" value="F:FMN binding"/>
    <property type="evidence" value="ECO:0007669"/>
    <property type="project" value="InterPro"/>
</dbReference>
<dbReference type="InterPro" id="IPR013785">
    <property type="entry name" value="Aldolase_TIM"/>
</dbReference>
<feature type="domain" description="NADH:flavin oxidoreductase/NADH oxidase N-terminal" evidence="4">
    <location>
        <begin position="6"/>
        <end position="353"/>
    </location>
</feature>
<dbReference type="OrthoDB" id="9804454at2"/>
<dbReference type="STRING" id="314225.ELI_11880"/>
<dbReference type="EMBL" id="CP000157">
    <property type="protein sequence ID" value="ABC64468.1"/>
    <property type="molecule type" value="Genomic_DNA"/>
</dbReference>
<dbReference type="CDD" id="cd04733">
    <property type="entry name" value="OYE_like_2_FMN"/>
    <property type="match status" value="1"/>
</dbReference>
<proteinExistence type="predicted"/>
<dbReference type="Gene3D" id="3.20.20.70">
    <property type="entry name" value="Aldolase class I"/>
    <property type="match status" value="1"/>
</dbReference>